<dbReference type="EMBL" id="JAMZMK010005475">
    <property type="protein sequence ID" value="KAI7753314.1"/>
    <property type="molecule type" value="Genomic_DNA"/>
</dbReference>
<keyword evidence="3" id="KW-1185">Reference proteome</keyword>
<evidence type="ECO:0000313" key="3">
    <source>
        <dbReference type="Proteomes" id="UP001206925"/>
    </source>
</evidence>
<dbReference type="AlphaFoldDB" id="A0AAD5D4Q3"/>
<keyword evidence="1" id="KW-0732">Signal</keyword>
<sequence>MGKHAALFFTIFILVAFIHNHFTTAPTKIPNQLVEEEEEEKFQEQGMGLSMNSIFRYFGSGRIDFKTLEIGPVSVTLSIEFEERCQQQEEGTEELCTIGFPTIRFRLSINSIPRLFG</sequence>
<accession>A0AAD5D4Q3</accession>
<dbReference type="Proteomes" id="UP001206925">
    <property type="component" value="Unassembled WGS sequence"/>
</dbReference>
<gene>
    <name evidence="2" type="ORF">M8C21_020135</name>
</gene>
<feature type="signal peptide" evidence="1">
    <location>
        <begin position="1"/>
        <end position="20"/>
    </location>
</feature>
<feature type="chain" id="PRO_5042139640" evidence="1">
    <location>
        <begin position="21"/>
        <end position="117"/>
    </location>
</feature>
<evidence type="ECO:0000313" key="2">
    <source>
        <dbReference type="EMBL" id="KAI7753314.1"/>
    </source>
</evidence>
<name>A0AAD5D4Q3_AMBAR</name>
<protein>
    <submittedName>
        <fullName evidence="2">Uncharacterized protein</fullName>
    </submittedName>
</protein>
<proteinExistence type="predicted"/>
<evidence type="ECO:0000256" key="1">
    <source>
        <dbReference type="SAM" id="SignalP"/>
    </source>
</evidence>
<reference evidence="2" key="1">
    <citation type="submission" date="2022-06" db="EMBL/GenBank/DDBJ databases">
        <title>Uncovering the hologenomic basis of an extraordinary plant invasion.</title>
        <authorList>
            <person name="Bieker V.C."/>
            <person name="Martin M.D."/>
            <person name="Gilbert T."/>
            <person name="Hodgins K."/>
            <person name="Battlay P."/>
            <person name="Petersen B."/>
            <person name="Wilson J."/>
        </authorList>
    </citation>
    <scope>NUCLEOTIDE SEQUENCE</scope>
    <source>
        <strain evidence="2">AA19_3_7</strain>
        <tissue evidence="2">Leaf</tissue>
    </source>
</reference>
<comment type="caution">
    <text evidence="2">The sequence shown here is derived from an EMBL/GenBank/DDBJ whole genome shotgun (WGS) entry which is preliminary data.</text>
</comment>
<organism evidence="2 3">
    <name type="scientific">Ambrosia artemisiifolia</name>
    <name type="common">Common ragweed</name>
    <dbReference type="NCBI Taxonomy" id="4212"/>
    <lineage>
        <taxon>Eukaryota</taxon>
        <taxon>Viridiplantae</taxon>
        <taxon>Streptophyta</taxon>
        <taxon>Embryophyta</taxon>
        <taxon>Tracheophyta</taxon>
        <taxon>Spermatophyta</taxon>
        <taxon>Magnoliopsida</taxon>
        <taxon>eudicotyledons</taxon>
        <taxon>Gunneridae</taxon>
        <taxon>Pentapetalae</taxon>
        <taxon>asterids</taxon>
        <taxon>campanulids</taxon>
        <taxon>Asterales</taxon>
        <taxon>Asteraceae</taxon>
        <taxon>Asteroideae</taxon>
        <taxon>Heliantheae alliance</taxon>
        <taxon>Heliantheae</taxon>
        <taxon>Ambrosia</taxon>
    </lineage>
</organism>